<dbReference type="SUPFAM" id="SSF55961">
    <property type="entry name" value="Bet v1-like"/>
    <property type="match status" value="1"/>
</dbReference>
<proteinExistence type="predicted"/>
<feature type="compositionally biased region" description="Polar residues" evidence="1">
    <location>
        <begin position="519"/>
        <end position="530"/>
    </location>
</feature>
<comment type="caution">
    <text evidence="2">The sequence shown here is derived from an EMBL/GenBank/DDBJ whole genome shotgun (WGS) entry which is preliminary data.</text>
</comment>
<evidence type="ECO:0000313" key="3">
    <source>
        <dbReference type="Proteomes" id="UP001085076"/>
    </source>
</evidence>
<accession>A0A9D5HME3</accession>
<feature type="region of interest" description="Disordered" evidence="1">
    <location>
        <begin position="481"/>
        <end position="532"/>
    </location>
</feature>
<gene>
    <name evidence="2" type="ORF">J5N97_009991</name>
</gene>
<dbReference type="PANTHER" id="PTHR34560">
    <property type="entry name" value="POLYKETIDE CYCLASE/DEHYDRASE/LIPID TRANSPORT SUPERFAMILY PROTEIN"/>
    <property type="match status" value="1"/>
</dbReference>
<dbReference type="OrthoDB" id="17317at2759"/>
<reference evidence="2" key="1">
    <citation type="submission" date="2021-03" db="EMBL/GenBank/DDBJ databases">
        <authorList>
            <person name="Li Z."/>
            <person name="Yang C."/>
        </authorList>
    </citation>
    <scope>NUCLEOTIDE SEQUENCE</scope>
    <source>
        <strain evidence="2">Dzin_1.0</strain>
        <tissue evidence="2">Leaf</tissue>
    </source>
</reference>
<dbReference type="Proteomes" id="UP001085076">
    <property type="component" value="Miscellaneous, Linkage group lg02"/>
</dbReference>
<organism evidence="2 3">
    <name type="scientific">Dioscorea zingiberensis</name>
    <dbReference type="NCBI Taxonomy" id="325984"/>
    <lineage>
        <taxon>Eukaryota</taxon>
        <taxon>Viridiplantae</taxon>
        <taxon>Streptophyta</taxon>
        <taxon>Embryophyta</taxon>
        <taxon>Tracheophyta</taxon>
        <taxon>Spermatophyta</taxon>
        <taxon>Magnoliopsida</taxon>
        <taxon>Liliopsida</taxon>
        <taxon>Dioscoreales</taxon>
        <taxon>Dioscoreaceae</taxon>
        <taxon>Dioscorea</taxon>
    </lineage>
</organism>
<name>A0A9D5HME3_9LILI</name>
<protein>
    <recommendedName>
        <fullName evidence="4">START domain-containing protein</fullName>
    </recommendedName>
</protein>
<dbReference type="InterPro" id="IPR023393">
    <property type="entry name" value="START-like_dom_sf"/>
</dbReference>
<feature type="compositionally biased region" description="Polar residues" evidence="1">
    <location>
        <begin position="492"/>
        <end position="502"/>
    </location>
</feature>
<reference evidence="2" key="2">
    <citation type="journal article" date="2022" name="Hortic Res">
        <title>The genome of Dioscorea zingiberensis sheds light on the biosynthesis, origin and evolution of the medicinally important diosgenin saponins.</title>
        <authorList>
            <person name="Li Y."/>
            <person name="Tan C."/>
            <person name="Li Z."/>
            <person name="Guo J."/>
            <person name="Li S."/>
            <person name="Chen X."/>
            <person name="Wang C."/>
            <person name="Dai X."/>
            <person name="Yang H."/>
            <person name="Song W."/>
            <person name="Hou L."/>
            <person name="Xu J."/>
            <person name="Tong Z."/>
            <person name="Xu A."/>
            <person name="Yuan X."/>
            <person name="Wang W."/>
            <person name="Yang Q."/>
            <person name="Chen L."/>
            <person name="Sun Z."/>
            <person name="Wang K."/>
            <person name="Pan B."/>
            <person name="Chen J."/>
            <person name="Bao Y."/>
            <person name="Liu F."/>
            <person name="Qi X."/>
            <person name="Gang D.R."/>
            <person name="Wen J."/>
            <person name="Li J."/>
        </authorList>
    </citation>
    <scope>NUCLEOTIDE SEQUENCE</scope>
    <source>
        <strain evidence="2">Dzin_1.0</strain>
    </source>
</reference>
<dbReference type="AlphaFoldDB" id="A0A9D5HME3"/>
<dbReference type="Gene3D" id="3.30.530.20">
    <property type="match status" value="1"/>
</dbReference>
<keyword evidence="3" id="KW-1185">Reference proteome</keyword>
<sequence length="612" mass="68180">MSVGFAHSFLTSILLYTESRRRGRNFQKWVWRGGVDDQAQLRLQVYDSTSFLRPGNSGSARMENKHKTAEFRERLDRTLSSPDLMNEESLRSLVKDQLLRSPFCGTEGDLVNVVQKRTTEVCRFLEMLRSASVTKRDASKVHGASHKDWKVKQDTDQLRMGLLMSVYVSRGSQLFIENGGRNTTFHLLRLSYHHVYKSPIGEDISLVRVKVPWPVSDREALLHYFQIEYFKEDLVFVLLTTIPNTEDIDVSTHGFSKDGIPEAKDIVRVDLVGGFVLQKVSSSKSYFRTIATMDVKLDFVPPSLINFIARQLIGNGYKLYNKAVGTVATSDEDYCQALESPMYVRIRDGLENSKKKSSVLSRVSYEEAAHLPGVNEVETLNSTSPVSDTTFVTEIVEEETEGTPSFKGNQIPSGSAANLITEQCDDSKEKTFISPEVKLALHILDKALAIVRKSGPYDNPNTGCLSSDLDHPIPETLAEVRNTSRDDPPSAVSYTDSHSNVFESRAGNPRDDCLDPASIQVNGGQQSPSQGDAFLSSRYRQEDASRISTHKKSVEGMGTARQPPFLESMSKVCDERSLNGNDTHEAASFAGGKPKKDGRRRKGICCFGMSLS</sequence>
<evidence type="ECO:0000313" key="2">
    <source>
        <dbReference type="EMBL" id="KAJ0981736.1"/>
    </source>
</evidence>
<evidence type="ECO:0008006" key="4">
    <source>
        <dbReference type="Google" id="ProtNLM"/>
    </source>
</evidence>
<evidence type="ECO:0000256" key="1">
    <source>
        <dbReference type="SAM" id="MobiDB-lite"/>
    </source>
</evidence>
<dbReference type="EMBL" id="JAGGNH010000002">
    <property type="protein sequence ID" value="KAJ0981736.1"/>
    <property type="molecule type" value="Genomic_DNA"/>
</dbReference>
<dbReference type="PANTHER" id="PTHR34560:SF1">
    <property type="entry name" value="START DOMAIN-CONTAINING PROTEIN"/>
    <property type="match status" value="1"/>
</dbReference>